<accession>A0AAN9AGZ4</accession>
<evidence type="ECO:0000313" key="3">
    <source>
        <dbReference type="Proteomes" id="UP001381693"/>
    </source>
</evidence>
<evidence type="ECO:0000256" key="1">
    <source>
        <dbReference type="SAM" id="MobiDB-lite"/>
    </source>
</evidence>
<feature type="region of interest" description="Disordered" evidence="1">
    <location>
        <begin position="240"/>
        <end position="263"/>
    </location>
</feature>
<gene>
    <name evidence="2" type="ORF">SK128_024039</name>
</gene>
<sequence length="365" mass="40377">MGYVLYHSRNGQKYSNNWGFCKDGSNQPGCGPQEVFRGCSDVAVFAADDPKYYQYQNLTTEADLSQFLHLKETPELQPDIQEEPNLPDAPNSNDVNVGQVDDGDLHKVKDIRFKTDDRFRSPAISESIRPTTRRPSITFMDDRQPMRVKTDNSVFRFSQVIGNDHQNQKQKDFPSAPPKKYVSSDEFRKNYRIDKGNPISAPTPFLPPGKLEPKPVVINPYSLGVTPSPLGPPLLFPPPLGDQSFAPPGGRHSVHTSQPPEDYDPILGDILGKSAVSPSPKSTLLLSPPNRKSESQELPLSTLKLLQNFPSLFNSGMVPTRAPVAVEINEDALQRLMILQQALGLATSSSTTAQQQESPLVFIVV</sequence>
<feature type="region of interest" description="Disordered" evidence="1">
    <location>
        <begin position="162"/>
        <end position="184"/>
    </location>
</feature>
<evidence type="ECO:0000313" key="2">
    <source>
        <dbReference type="EMBL" id="KAK7086695.1"/>
    </source>
</evidence>
<dbReference type="AlphaFoldDB" id="A0AAN9AGZ4"/>
<dbReference type="Proteomes" id="UP001381693">
    <property type="component" value="Unassembled WGS sequence"/>
</dbReference>
<reference evidence="2 3" key="1">
    <citation type="submission" date="2023-11" db="EMBL/GenBank/DDBJ databases">
        <title>Halocaridina rubra genome assembly.</title>
        <authorList>
            <person name="Smith C."/>
        </authorList>
    </citation>
    <scope>NUCLEOTIDE SEQUENCE [LARGE SCALE GENOMIC DNA]</scope>
    <source>
        <strain evidence="2">EP-1</strain>
        <tissue evidence="2">Whole</tissue>
    </source>
</reference>
<protein>
    <submittedName>
        <fullName evidence="2">Uncharacterized protein</fullName>
    </submittedName>
</protein>
<name>A0AAN9AGZ4_HALRR</name>
<organism evidence="2 3">
    <name type="scientific">Halocaridina rubra</name>
    <name type="common">Hawaiian red shrimp</name>
    <dbReference type="NCBI Taxonomy" id="373956"/>
    <lineage>
        <taxon>Eukaryota</taxon>
        <taxon>Metazoa</taxon>
        <taxon>Ecdysozoa</taxon>
        <taxon>Arthropoda</taxon>
        <taxon>Crustacea</taxon>
        <taxon>Multicrustacea</taxon>
        <taxon>Malacostraca</taxon>
        <taxon>Eumalacostraca</taxon>
        <taxon>Eucarida</taxon>
        <taxon>Decapoda</taxon>
        <taxon>Pleocyemata</taxon>
        <taxon>Caridea</taxon>
        <taxon>Atyoidea</taxon>
        <taxon>Atyidae</taxon>
        <taxon>Halocaridina</taxon>
    </lineage>
</organism>
<feature type="region of interest" description="Disordered" evidence="1">
    <location>
        <begin position="79"/>
        <end position="101"/>
    </location>
</feature>
<keyword evidence="3" id="KW-1185">Reference proteome</keyword>
<dbReference type="EMBL" id="JAXCGZ010000104">
    <property type="protein sequence ID" value="KAK7086695.1"/>
    <property type="molecule type" value="Genomic_DNA"/>
</dbReference>
<proteinExistence type="predicted"/>
<comment type="caution">
    <text evidence="2">The sequence shown here is derived from an EMBL/GenBank/DDBJ whole genome shotgun (WGS) entry which is preliminary data.</text>
</comment>